<feature type="signal peptide" evidence="4">
    <location>
        <begin position="1"/>
        <end position="20"/>
    </location>
</feature>
<feature type="chain" id="PRO_5042965529" evidence="4">
    <location>
        <begin position="21"/>
        <end position="295"/>
    </location>
</feature>
<comment type="similarity">
    <text evidence="1 3">Belongs to the peptidase S8 family.</text>
</comment>
<sequence length="295" mass="32360">MRAELMWRKMSGLLIQICMSRPLIQVLLITHTPHSPMITSFSSRGPSHITLGILKPDIIGPGVNVLTAWNTQKFNIISGTSMSCPHLSGIAALIKRAHPDWSPAVIKSAIMTTAYTKDNTKHPIINETSRPADYFAMSAGHVNPRKAINLGLVYDLSPEDYCPYLCGLGLSNSKVRAIVHNPVNCSLVKAITEEELNYPSITVQVPANKKRSVGLTRTVTNVGEPTSAYYAVVNTPKGVSVKVQPRVPSFMSGKEKKSFTICFRRTRGRSGVVEGQLHWVSTKRSVRSPLSITPE</sequence>
<dbReference type="InterPro" id="IPR036852">
    <property type="entry name" value="Peptidase_S8/S53_dom_sf"/>
</dbReference>
<dbReference type="GO" id="GO:0004252">
    <property type="term" value="F:serine-type endopeptidase activity"/>
    <property type="evidence" value="ECO:0007669"/>
    <property type="project" value="InterPro"/>
</dbReference>
<dbReference type="InterPro" id="IPR000209">
    <property type="entry name" value="Peptidase_S8/S53_dom"/>
</dbReference>
<evidence type="ECO:0000259" key="5">
    <source>
        <dbReference type="Pfam" id="PF00082"/>
    </source>
</evidence>
<keyword evidence="2 4" id="KW-0732">Signal</keyword>
<dbReference type="AlphaFoldDB" id="A0AAQ3KR97"/>
<dbReference type="PANTHER" id="PTHR10795">
    <property type="entry name" value="PROPROTEIN CONVERTASE SUBTILISIN/KEXIN"/>
    <property type="match status" value="1"/>
</dbReference>
<organism evidence="7 8">
    <name type="scientific">Canna indica</name>
    <name type="common">Indian-shot</name>
    <dbReference type="NCBI Taxonomy" id="4628"/>
    <lineage>
        <taxon>Eukaryota</taxon>
        <taxon>Viridiplantae</taxon>
        <taxon>Streptophyta</taxon>
        <taxon>Embryophyta</taxon>
        <taxon>Tracheophyta</taxon>
        <taxon>Spermatophyta</taxon>
        <taxon>Magnoliopsida</taxon>
        <taxon>Liliopsida</taxon>
        <taxon>Zingiberales</taxon>
        <taxon>Cannaceae</taxon>
        <taxon>Canna</taxon>
    </lineage>
</organism>
<evidence type="ECO:0000256" key="1">
    <source>
        <dbReference type="ARBA" id="ARBA00011073"/>
    </source>
</evidence>
<dbReference type="Gene3D" id="2.60.40.2310">
    <property type="match status" value="1"/>
</dbReference>
<dbReference type="InterPro" id="IPR045051">
    <property type="entry name" value="SBT"/>
</dbReference>
<reference evidence="7 8" key="1">
    <citation type="submission" date="2023-10" db="EMBL/GenBank/DDBJ databases">
        <title>Chromosome-scale genome assembly provides insights into flower coloration mechanisms of Canna indica.</title>
        <authorList>
            <person name="Li C."/>
        </authorList>
    </citation>
    <scope>NUCLEOTIDE SEQUENCE [LARGE SCALE GENOMIC DNA]</scope>
    <source>
        <tissue evidence="7">Flower</tissue>
    </source>
</reference>
<comment type="caution">
    <text evidence="3">Lacks conserved residue(s) required for the propagation of feature annotation.</text>
</comment>
<evidence type="ECO:0000256" key="3">
    <source>
        <dbReference type="PROSITE-ProRule" id="PRU01240"/>
    </source>
</evidence>
<dbReference type="SUPFAM" id="SSF52743">
    <property type="entry name" value="Subtilisin-like"/>
    <property type="match status" value="1"/>
</dbReference>
<evidence type="ECO:0000256" key="4">
    <source>
        <dbReference type="SAM" id="SignalP"/>
    </source>
</evidence>
<evidence type="ECO:0000313" key="7">
    <source>
        <dbReference type="EMBL" id="WOL10586.1"/>
    </source>
</evidence>
<dbReference type="GO" id="GO:0006508">
    <property type="term" value="P:proteolysis"/>
    <property type="evidence" value="ECO:0007669"/>
    <property type="project" value="InterPro"/>
</dbReference>
<dbReference type="PROSITE" id="PS51892">
    <property type="entry name" value="SUBTILASE"/>
    <property type="match status" value="1"/>
</dbReference>
<evidence type="ECO:0000313" key="8">
    <source>
        <dbReference type="Proteomes" id="UP001327560"/>
    </source>
</evidence>
<evidence type="ECO:0000259" key="6">
    <source>
        <dbReference type="Pfam" id="PF17766"/>
    </source>
</evidence>
<dbReference type="Pfam" id="PF17766">
    <property type="entry name" value="fn3_6"/>
    <property type="match status" value="1"/>
</dbReference>
<name>A0AAQ3KR97_9LILI</name>
<dbReference type="Proteomes" id="UP001327560">
    <property type="component" value="Chromosome 6"/>
</dbReference>
<gene>
    <name evidence="7" type="ORF">Cni_G19345</name>
</gene>
<dbReference type="EMBL" id="CP136895">
    <property type="protein sequence ID" value="WOL10586.1"/>
    <property type="molecule type" value="Genomic_DNA"/>
</dbReference>
<protein>
    <submittedName>
        <fullName evidence="7">Uncharacterized protein</fullName>
    </submittedName>
</protein>
<evidence type="ECO:0000256" key="2">
    <source>
        <dbReference type="ARBA" id="ARBA00022729"/>
    </source>
</evidence>
<feature type="domain" description="Peptidase S8/S53" evidence="5">
    <location>
        <begin position="34"/>
        <end position="118"/>
    </location>
</feature>
<keyword evidence="8" id="KW-1185">Reference proteome</keyword>
<dbReference type="Pfam" id="PF00082">
    <property type="entry name" value="Peptidase_S8"/>
    <property type="match status" value="1"/>
</dbReference>
<feature type="domain" description="Subtilisin-like protease fibronectin type-III" evidence="6">
    <location>
        <begin position="195"/>
        <end position="292"/>
    </location>
</feature>
<dbReference type="InterPro" id="IPR041469">
    <property type="entry name" value="Subtilisin-like_FN3"/>
</dbReference>
<dbReference type="Gene3D" id="3.40.50.200">
    <property type="entry name" value="Peptidase S8/S53 domain"/>
    <property type="match status" value="1"/>
</dbReference>
<proteinExistence type="inferred from homology"/>
<accession>A0AAQ3KR97</accession>